<dbReference type="CDD" id="cd16514">
    <property type="entry name" value="RING-HC_LONFs_rpt2"/>
    <property type="match status" value="1"/>
</dbReference>
<reference evidence="8 9" key="1">
    <citation type="submission" date="2014-02" db="EMBL/GenBank/DDBJ databases">
        <authorList>
            <person name="Sibley D."/>
            <person name="Venepally P."/>
            <person name="Karamycheva S."/>
            <person name="Hadjithomas M."/>
            <person name="Khan A."/>
            <person name="Brunk B."/>
            <person name="Roos D."/>
            <person name="Caler E."/>
            <person name="Lorenzi H."/>
        </authorList>
    </citation>
    <scope>NUCLEOTIDE SEQUENCE [LARGE SCALE GENOMIC DNA]</scope>
    <source>
        <strain evidence="8 9">GAB2-2007-GAL-DOM2</strain>
    </source>
</reference>
<dbReference type="PANTHER" id="PTHR23327">
    <property type="entry name" value="RING FINGER PROTEIN 127"/>
    <property type="match status" value="1"/>
</dbReference>
<dbReference type="AlphaFoldDB" id="A0A086K0H1"/>
<feature type="region of interest" description="Disordered" evidence="5">
    <location>
        <begin position="1"/>
        <end position="39"/>
    </location>
</feature>
<feature type="compositionally biased region" description="Low complexity" evidence="5">
    <location>
        <begin position="394"/>
        <end position="405"/>
    </location>
</feature>
<feature type="region of interest" description="Disordered" evidence="5">
    <location>
        <begin position="212"/>
        <end position="236"/>
    </location>
</feature>
<dbReference type="SUPFAM" id="SSF57850">
    <property type="entry name" value="RING/U-box"/>
    <property type="match status" value="1"/>
</dbReference>
<keyword evidence="6" id="KW-0472">Membrane</keyword>
<dbReference type="InterPro" id="IPR013083">
    <property type="entry name" value="Znf_RING/FYVE/PHD"/>
</dbReference>
<dbReference type="InterPro" id="IPR046336">
    <property type="entry name" value="Lon_prtase_N_sf"/>
</dbReference>
<feature type="region of interest" description="Disordered" evidence="5">
    <location>
        <begin position="321"/>
        <end position="405"/>
    </location>
</feature>
<comment type="caution">
    <text evidence="8">The sequence shown here is derived from an EMBL/GenBank/DDBJ whole genome shotgun (WGS) entry which is preliminary data.</text>
</comment>
<dbReference type="Gene3D" id="2.30.130.40">
    <property type="entry name" value="LON domain-like"/>
    <property type="match status" value="1"/>
</dbReference>
<dbReference type="OrthoDB" id="265776at2759"/>
<keyword evidence="3" id="KW-0862">Zinc</keyword>
<feature type="compositionally biased region" description="Basic and acidic residues" evidence="5">
    <location>
        <begin position="465"/>
        <end position="493"/>
    </location>
</feature>
<dbReference type="InterPro" id="IPR001841">
    <property type="entry name" value="Znf_RING"/>
</dbReference>
<evidence type="ECO:0000313" key="9">
    <source>
        <dbReference type="Proteomes" id="UP000028837"/>
    </source>
</evidence>
<dbReference type="SMART" id="SM00184">
    <property type="entry name" value="RING"/>
    <property type="match status" value="1"/>
</dbReference>
<dbReference type="GO" id="GO:0008270">
    <property type="term" value="F:zinc ion binding"/>
    <property type="evidence" value="ECO:0007669"/>
    <property type="project" value="UniProtKB-KW"/>
</dbReference>
<feature type="compositionally biased region" description="Low complexity" evidence="5">
    <location>
        <begin position="332"/>
        <end position="373"/>
    </location>
</feature>
<dbReference type="SMR" id="A0A086K0H1"/>
<evidence type="ECO:0000313" key="8">
    <source>
        <dbReference type="EMBL" id="KFG37889.1"/>
    </source>
</evidence>
<feature type="compositionally biased region" description="Low complexity" evidence="5">
    <location>
        <begin position="216"/>
        <end position="236"/>
    </location>
</feature>
<feature type="region of interest" description="Disordered" evidence="5">
    <location>
        <begin position="281"/>
        <end position="302"/>
    </location>
</feature>
<protein>
    <submittedName>
        <fullName evidence="8">Zinc finger, C3HC4 type (RING finger) domain-containing protein</fullName>
    </submittedName>
</protein>
<sequence>MADSDAPTQPEGEGPAASSAPSQSPIAPEGGQATVDSRQEEEVSQEFECVICMKILLLPVTTPCGHNFCKGCIDEAVSYRPCCPLCRCPLLLSGAADPVTGLSSGSALRVNTLLQQLLERNYPRAMRQRRLYEEERLQEAAARRRMQRQQARLRPSETGPLYSPRAPRESPPDDGGSAAPRDPADGGSGMRRMGEEGRPEQILTLLRIFSRPDGFSGRSPGQPGTGGSPTPSWQGTSRAAAVAARAAPLFPGESISLHVYQEEYVRLVELSLRNARTFGVIYPTPPRCATPPLSSSRASRASSQSWVTSLVQTVWGRQSQRCTEVSGDSQNPISSSDASPAPAASVSPASSTPLAHPSASSPLSPSSGAEGAAVPRRLGEHESGLSVSPSDYEASASGQSPSSAPEYGCCVQIEQHTPLEPEAGGAPGRCLIRCVCRNRFRVRNKIFLEDWDGRAIEEPGGDSSHPLEDRDSQGREVDSAAPERSRRVRRENLFGEPAGNTGGGFYYEIGYCEPIFDEGDREEAALDATGTGVFSEGQRESDEAGVGPGSEGLRSRRQGGETETGEGMSDPGRELHDTWIACQNTWGPLTRLSDLAQERAKVTHALEVSRRFRTLGGEAGRDSAVGAERLVETLDMGQRHPGARLQSREIVRELRERCQRRLCEICIEGLERQLQQAGDVAQRLFASKFGRIPSLSSRRMTAYDLEKFSFFVAKVIVSSPSVRWQWFLLTDTTQRLLELTKVITEARWMNILALNTTPLSSLSRFLLFQDFHSNVLLFVAFVCVVVVFKIWPSLFFDDDFF</sequence>
<dbReference type="Proteomes" id="UP000028837">
    <property type="component" value="Unassembled WGS sequence"/>
</dbReference>
<dbReference type="PANTHER" id="PTHR23327:SF51">
    <property type="entry name" value="TRANSCRIPTIONAL REGULATOR OF YEAST FORM ADHERENCE 3"/>
    <property type="match status" value="1"/>
</dbReference>
<dbReference type="PROSITE" id="PS50089">
    <property type="entry name" value="ZF_RING_2"/>
    <property type="match status" value="1"/>
</dbReference>
<feature type="domain" description="RING-type" evidence="7">
    <location>
        <begin position="49"/>
        <end position="87"/>
    </location>
</feature>
<evidence type="ECO:0000256" key="1">
    <source>
        <dbReference type="ARBA" id="ARBA00022723"/>
    </source>
</evidence>
<feature type="region of interest" description="Disordered" evidence="5">
    <location>
        <begin position="142"/>
        <end position="194"/>
    </location>
</feature>
<gene>
    <name evidence="8" type="ORF">TGDOM2_203510</name>
</gene>
<proteinExistence type="predicted"/>
<keyword evidence="6" id="KW-1133">Transmembrane helix</keyword>
<dbReference type="VEuPathDB" id="ToxoDB:TGDOM2_203510"/>
<dbReference type="PROSITE" id="PS00518">
    <property type="entry name" value="ZF_RING_1"/>
    <property type="match status" value="1"/>
</dbReference>
<evidence type="ECO:0000256" key="6">
    <source>
        <dbReference type="SAM" id="Phobius"/>
    </source>
</evidence>
<feature type="compositionally biased region" description="Polar residues" evidence="5">
    <location>
        <begin position="321"/>
        <end position="331"/>
    </location>
</feature>
<keyword evidence="2 4" id="KW-0863">Zinc-finger</keyword>
<evidence type="ECO:0000256" key="2">
    <source>
        <dbReference type="ARBA" id="ARBA00022771"/>
    </source>
</evidence>
<evidence type="ECO:0000259" key="7">
    <source>
        <dbReference type="PROSITE" id="PS50089"/>
    </source>
</evidence>
<dbReference type="Pfam" id="PF13923">
    <property type="entry name" value="zf-C3HC4_2"/>
    <property type="match status" value="1"/>
</dbReference>
<feature type="compositionally biased region" description="Low complexity" evidence="5">
    <location>
        <begin position="15"/>
        <end position="28"/>
    </location>
</feature>
<name>A0A086K0H1_TOXGO</name>
<dbReference type="InterPro" id="IPR017907">
    <property type="entry name" value="Znf_RING_CS"/>
</dbReference>
<evidence type="ECO:0000256" key="5">
    <source>
        <dbReference type="SAM" id="MobiDB-lite"/>
    </source>
</evidence>
<organism evidence="8 9">
    <name type="scientific">Toxoplasma gondii GAB2-2007-GAL-DOM2</name>
    <dbReference type="NCBI Taxonomy" id="1130820"/>
    <lineage>
        <taxon>Eukaryota</taxon>
        <taxon>Sar</taxon>
        <taxon>Alveolata</taxon>
        <taxon>Apicomplexa</taxon>
        <taxon>Conoidasida</taxon>
        <taxon>Coccidia</taxon>
        <taxon>Eucoccidiorida</taxon>
        <taxon>Eimeriorina</taxon>
        <taxon>Sarcocystidae</taxon>
        <taxon>Toxoplasma</taxon>
    </lineage>
</organism>
<dbReference type="EMBL" id="AHZU02000974">
    <property type="protein sequence ID" value="KFG37889.1"/>
    <property type="molecule type" value="Genomic_DNA"/>
</dbReference>
<accession>A0A086K0H1</accession>
<dbReference type="Gene3D" id="3.30.40.10">
    <property type="entry name" value="Zinc/RING finger domain, C3HC4 (zinc finger)"/>
    <property type="match status" value="1"/>
</dbReference>
<evidence type="ECO:0000256" key="3">
    <source>
        <dbReference type="ARBA" id="ARBA00022833"/>
    </source>
</evidence>
<keyword evidence="1" id="KW-0479">Metal-binding</keyword>
<evidence type="ECO:0000256" key="4">
    <source>
        <dbReference type="PROSITE-ProRule" id="PRU00175"/>
    </source>
</evidence>
<keyword evidence="6" id="KW-0812">Transmembrane</keyword>
<feature type="region of interest" description="Disordered" evidence="5">
    <location>
        <begin position="531"/>
        <end position="574"/>
    </location>
</feature>
<feature type="region of interest" description="Disordered" evidence="5">
    <location>
        <begin position="455"/>
        <end position="495"/>
    </location>
</feature>
<feature type="transmembrane region" description="Helical" evidence="6">
    <location>
        <begin position="775"/>
        <end position="796"/>
    </location>
</feature>